<evidence type="ECO:0000256" key="1">
    <source>
        <dbReference type="SAM" id="MobiDB-lite"/>
    </source>
</evidence>
<evidence type="ECO:0000313" key="4">
    <source>
        <dbReference type="EMBL" id="EOZ98357.1"/>
    </source>
</evidence>
<dbReference type="Proteomes" id="UP000006073">
    <property type="component" value="Unassembled WGS sequence"/>
</dbReference>
<dbReference type="InterPro" id="IPR025164">
    <property type="entry name" value="Toastrack_DUF4097"/>
</dbReference>
<feature type="region of interest" description="Disordered" evidence="1">
    <location>
        <begin position="281"/>
        <end position="315"/>
    </location>
</feature>
<proteinExistence type="predicted"/>
<feature type="signal peptide" evidence="2">
    <location>
        <begin position="1"/>
        <end position="20"/>
    </location>
</feature>
<dbReference type="AlphaFoldDB" id="S2DH49"/>
<gene>
    <name evidence="4" type="ORF">A33Q_1011</name>
</gene>
<dbReference type="OrthoDB" id="835341at2"/>
<evidence type="ECO:0000259" key="3">
    <source>
        <dbReference type="Pfam" id="PF13349"/>
    </source>
</evidence>
<dbReference type="EMBL" id="ALWO02000023">
    <property type="protein sequence ID" value="EOZ98357.1"/>
    <property type="molecule type" value="Genomic_DNA"/>
</dbReference>
<keyword evidence="5" id="KW-1185">Reference proteome</keyword>
<feature type="chain" id="PRO_5004496074" description="DUF4097 domain-containing protein" evidence="2">
    <location>
        <begin position="21"/>
        <end position="315"/>
    </location>
</feature>
<comment type="caution">
    <text evidence="4">The sequence shown here is derived from an EMBL/GenBank/DDBJ whole genome shotgun (WGS) entry which is preliminary data.</text>
</comment>
<name>S2DH49_INDAL</name>
<reference evidence="4 5" key="1">
    <citation type="journal article" date="2013" name="Genome Announc.">
        <title>Draft Genome Sequence of Indibacter alkaliphilus Strain LW1T, Isolated from Lonar Lake, a Haloalkaline Lake in the Buldana District of Maharashtra, India.</title>
        <authorList>
            <person name="Singh A."/>
            <person name="Kumar Jangir P."/>
            <person name="Sharma R."/>
            <person name="Singh A."/>
            <person name="Kumar Pinnaka A."/>
            <person name="Shivaji S."/>
        </authorList>
    </citation>
    <scope>NUCLEOTIDE SEQUENCE [LARGE SCALE GENOMIC DNA]</scope>
    <source>
        <strain evidence="5">CCUG 57479 / KCTC 22604 / LW1</strain>
    </source>
</reference>
<dbReference type="eggNOG" id="COG3595">
    <property type="taxonomic scope" value="Bacteria"/>
</dbReference>
<dbReference type="Pfam" id="PF13349">
    <property type="entry name" value="DUF4097"/>
    <property type="match status" value="1"/>
</dbReference>
<dbReference type="STRING" id="1189612.A33Q_1011"/>
<accession>S2DH49</accession>
<dbReference type="RefSeq" id="WP_009032348.1">
    <property type="nucleotide sequence ID" value="NZ_ALWO02000023.1"/>
</dbReference>
<sequence length="315" mass="33688">MTKHTWVQAVVMICSLLATACYFPENTEIKEYDETFSGVREIEVDGRFLEVSYEGRSGEKNIYLSAFLEVPEDRGFEVKYRQSGSKLKIELVGNSETIGWNFASKMDGFITLIGPEEIKLDLKCTSGSVDVMNVKHQEINLKANSGSVKLMGVEVETGNFSASSGSIRGEGISGELACKVNSGSIRLKDVLGDVKAKASSGSIKLEDVQGIADAQVNSGSIRLNNVRELGELKASSGSIRAENSGFGSKTAFHANSGSVKIETSSNLEDFDFDLSAGSGSLKVGDKSGSKSLKIDNNSKHTVRGNVGSGSIRISN</sequence>
<evidence type="ECO:0000313" key="5">
    <source>
        <dbReference type="Proteomes" id="UP000006073"/>
    </source>
</evidence>
<protein>
    <recommendedName>
        <fullName evidence="3">DUF4097 domain-containing protein</fullName>
    </recommendedName>
</protein>
<organism evidence="4 5">
    <name type="scientific">Indibacter alkaliphilus (strain CCUG 57479 / KCTC 22604 / LW1)</name>
    <dbReference type="NCBI Taxonomy" id="1189612"/>
    <lineage>
        <taxon>Bacteria</taxon>
        <taxon>Pseudomonadati</taxon>
        <taxon>Bacteroidota</taxon>
        <taxon>Cytophagia</taxon>
        <taxon>Cytophagales</taxon>
        <taxon>Cyclobacteriaceae</taxon>
    </lineage>
</organism>
<evidence type="ECO:0000256" key="2">
    <source>
        <dbReference type="SAM" id="SignalP"/>
    </source>
</evidence>
<dbReference type="PROSITE" id="PS51257">
    <property type="entry name" value="PROKAR_LIPOPROTEIN"/>
    <property type="match status" value="1"/>
</dbReference>
<keyword evidence="2" id="KW-0732">Signal</keyword>
<feature type="compositionally biased region" description="Basic and acidic residues" evidence="1">
    <location>
        <begin position="283"/>
        <end position="298"/>
    </location>
</feature>
<feature type="domain" description="DUF4097" evidence="3">
    <location>
        <begin position="74"/>
        <end position="207"/>
    </location>
</feature>